<accession>A0A9W9FHE9</accession>
<keyword evidence="6" id="KW-0012">Acyltransferase</keyword>
<dbReference type="Gene3D" id="3.40.50.150">
    <property type="entry name" value="Vaccinia Virus protein VP39"/>
    <property type="match status" value="1"/>
</dbReference>
<dbReference type="CDD" id="cd00833">
    <property type="entry name" value="PKS"/>
    <property type="match status" value="1"/>
</dbReference>
<dbReference type="Pfam" id="PF16197">
    <property type="entry name" value="KAsynt_C_assoc"/>
    <property type="match status" value="1"/>
</dbReference>
<dbReference type="Gene3D" id="3.40.50.720">
    <property type="entry name" value="NAD(P)-binding Rossmann-like Domain"/>
    <property type="match status" value="2"/>
</dbReference>
<dbReference type="InterPro" id="IPR056501">
    <property type="entry name" value="NAD-bd_HRPKS_sdrA"/>
</dbReference>
<dbReference type="InterPro" id="IPR032821">
    <property type="entry name" value="PKS_assoc"/>
</dbReference>
<sequence length="2363" mass="257874">MDSMNSISSPQTFMAQPLAVVGMACRLPGDSNSPTALWRFLEKGGIASHQPPLSRFNIEGHEDGTKRAKTMRSPGGMFLENIDPADIDAQFFGLSRAEATAMDPQQRQLLEVVYEGLENAGIPLDSLHGQPVGCFVGSYASDWGDIQARDPEDRVPNATVGIGRAMLSNRISHFLNIKGPSMTIDTACSGSLVSLDVASRYLQTGEIDTAIVAGCNLYMSPEHNIDMSNLSGAASPSGRCHTFDAKADGYIKSEAVNMVILKRLPDAIQAKDPIRAIIRGSATNSDGWTAGIASPSPEAQAAATRQAYINAGITDLNSTSYVECHGTGTRAGDPIEVNSVASVFCATRSSDRPLLIGSIKSNIGHSEPAAGISGMIKTILALESGLIPGNPTFETPNPAIHFNELKVRAFQPLISWPSVPFRRASINSYGYGGSNVHVILDEARTGVPPSATSFKSSYLTDEDDFFADEVHEGPQILVFSANEQSSLTSYIKSLQKHLINPGVRVSLSDLAYTLSERRSRHFHRAYSVSQTCTAHPNSLVYGKPRPNPPRVGFIFTGQGSQWPQMGKLLIDTFPSSRALLKRLDNVLKALPDPPNWSLYDELTCQRSSEYIRQPEFSQPLVTALQLLLLEILDSWGVLPASVVGHSSGEIAASVAAGYLTSEQAIQVAYYRGKAAVDLQNVSRPNLGMLAVGLGENDHLISQIIQSNRGLVFIACVNSPASVTLSGDVSVLEKVAEFLQGQDHFARLLRVDLAYHSPFMEDVAKRYKSLLDAQLSVPCLSSGPTKMFSSVTGEEMKEAIDNAYWKTNMESPVLFDKAVQAMLSDNSPADFIIEVGPSGALAGPVKQILNTLPGKASHVEYHAACKRETSDAPAILHVAGKLFLAGAPVKINQVNAQSRSKSPSVIVDLPNYSWNHTIKYWWESKSSKDWRLRRYPNHDLLGGKVLGTPWVAPMWKNVLRLSELTWLQDHKIGGQVLFPAAGYIAMAIEALFQMAQSRELVASTSKVYDVSYKLRNVKFIKAMALDAGSDQRVMLTLNPVDESADAWNEFAILTLDEDDTTKTHCSGIIALTKPNEDPSFEAAKPLRHPISSHSWYQALRSAGYSFGSSFKSLIELEAVAGMRCNRALVSFEQPPSAHAQSPYSVHPVAIDGCLQSGAPSLWRGIRSAVGFALVPAVIDETTVNAHDQILKRGVSNTSAEFSGVGSREGAQNYNSNIQVHDAANGKPLIEVCGLWYNKLDVDPETTSAHTLMRLDWKPDISKLKEAQMQEYLNTRSRSLGNRTSQGGKAFFELLLHKSPSLTVAEFSTLALSGSPGLKLLGSEPFDIQRNVKYHFMAKNMKILHESREMATEYTDLHMGVLDVTKPTVDLSVLPDQMDVVILRLGKLPLSDLKIALSNVKSLLREMGYLIVLWNPDQNSDDSDDSASKISLDDSSDLDLGSDYIVVQNYSSKVDYLLRQNAFEKVVHIDSRSMSFRSLETAIMGQMPRSTAFQVPSNRADVALLHLSDIEKPICKSLTACGIGITEHFLPQPIIPAGSTVLIIDELYSPVLSRVSQNQWEVIQSLIATECKVLWVTSGAQLEVTNPHSALVYGLSRVMRAEDPSVSFTLLDIESATSAFSVNAMRELIVSLHAGSNTSDDTGDYEFVERKGVINISRVYPDTPLNKSEHEAASGAPAQTRDLFDHPSCVRLVCRQPGKLQSICFEEVSTSPVPLEDDFVEVEMYAAGVNYKDVATCLGIVPENEEKLGLEGAGIICRIGSKVSSFYVGQRVVVNRRGSFGNKVQCPIQGVHAIPDSMTFEEAATLPVVYLSVINALFEMANIQKGQSVLIHSAAGGVGLAAIQICQYVGADIFVTVGNDEKKDLLSKKFKIPVEHIFSSRNAGFASRILRITHGRGIDVVLNTLTGNLLEESWRIVAPHMSHKSITRQDTQRLMTKLFELINGGHIRPLEPRTEFAYNDIVGAIRYMRGGAHVGKIVVSRNLPGSNTKVPIFPARQKLRLDGDKSYLIVGGLKGLCGSLAVYLACHGAKHLIIMSRSGYDDDKSQGILKDISSLGAQCELVKGDVSVKDDVRRALQQSPRPIGGIVQGAMVLKDGIYTSMTSEQFRDVLDCKVSGSWNLHEVITELGLQPDFFTMLSSISGLIGQKGQANYAAANTFLDSFATYRHQMGLPACSVDLGVIEGVGYVSENQSIANRFDTKTWTPINESLLHRILRVSIMEQNESAHIITGVSYPQSADGLLLRDPRFTTLMQHSSDDSLDYNKGDRSEDSQALLSLIRATEDPVEQLAATIEVVNQHFMRSLGLAEPMESAKPLSAYGLDSLAAVDFRNWMRQEFKMTISTLEVVSAKTLSALCERIVIRLKENV</sequence>
<dbReference type="Pfam" id="PF14765">
    <property type="entry name" value="PS-DH"/>
    <property type="match status" value="1"/>
</dbReference>
<keyword evidence="12" id="KW-1185">Reference proteome</keyword>
<keyword evidence="1" id="KW-0596">Phosphopantetheine</keyword>
<dbReference type="Pfam" id="PF00107">
    <property type="entry name" value="ADH_zinc_N"/>
    <property type="match status" value="1"/>
</dbReference>
<dbReference type="InterPro" id="IPR009081">
    <property type="entry name" value="PP-bd_ACP"/>
</dbReference>
<dbReference type="InterPro" id="IPR042104">
    <property type="entry name" value="PKS_dehydratase_sf"/>
</dbReference>
<dbReference type="InterPro" id="IPR020807">
    <property type="entry name" value="PKS_DH"/>
</dbReference>
<dbReference type="Proteomes" id="UP001149165">
    <property type="component" value="Unassembled WGS sequence"/>
</dbReference>
<dbReference type="InterPro" id="IPR014043">
    <property type="entry name" value="Acyl_transferase_dom"/>
</dbReference>
<dbReference type="Pfam" id="PF21089">
    <property type="entry name" value="PKS_DH_N"/>
    <property type="match status" value="1"/>
</dbReference>
<dbReference type="Gene3D" id="3.30.70.3290">
    <property type="match status" value="1"/>
</dbReference>
<evidence type="ECO:0000256" key="7">
    <source>
        <dbReference type="PROSITE-ProRule" id="PRU01363"/>
    </source>
</evidence>
<dbReference type="PANTHER" id="PTHR43775">
    <property type="entry name" value="FATTY ACID SYNTHASE"/>
    <property type="match status" value="1"/>
</dbReference>
<dbReference type="InterPro" id="IPR020806">
    <property type="entry name" value="PKS_PP-bd"/>
</dbReference>
<evidence type="ECO:0000256" key="6">
    <source>
        <dbReference type="ARBA" id="ARBA00023315"/>
    </source>
</evidence>
<dbReference type="InterPro" id="IPR020843">
    <property type="entry name" value="ER"/>
</dbReference>
<dbReference type="Gene3D" id="3.90.180.10">
    <property type="entry name" value="Medium-chain alcohol dehydrogenases, catalytic domain"/>
    <property type="match status" value="1"/>
</dbReference>
<evidence type="ECO:0000313" key="12">
    <source>
        <dbReference type="Proteomes" id="UP001149165"/>
    </source>
</evidence>
<dbReference type="GO" id="GO:0031177">
    <property type="term" value="F:phosphopantetheine binding"/>
    <property type="evidence" value="ECO:0007669"/>
    <property type="project" value="InterPro"/>
</dbReference>
<feature type="region of interest" description="C-terminal hotdog fold" evidence="7">
    <location>
        <begin position="1086"/>
        <end position="1244"/>
    </location>
</feature>
<dbReference type="EMBL" id="JAPQKH010000004">
    <property type="protein sequence ID" value="KAJ5100194.1"/>
    <property type="molecule type" value="Genomic_DNA"/>
</dbReference>
<dbReference type="InterPro" id="IPR013154">
    <property type="entry name" value="ADH-like_N"/>
</dbReference>
<dbReference type="InterPro" id="IPR013149">
    <property type="entry name" value="ADH-like_C"/>
</dbReference>
<dbReference type="Gene3D" id="3.40.47.10">
    <property type="match status" value="1"/>
</dbReference>
<dbReference type="Pfam" id="PF00698">
    <property type="entry name" value="Acyl_transf_1"/>
    <property type="match status" value="1"/>
</dbReference>
<dbReference type="InterPro" id="IPR036736">
    <property type="entry name" value="ACP-like_sf"/>
</dbReference>
<dbReference type="InterPro" id="IPR016036">
    <property type="entry name" value="Malonyl_transacylase_ACP-bd"/>
</dbReference>
<dbReference type="Gene3D" id="3.40.366.10">
    <property type="entry name" value="Malonyl-Coenzyme A Acyl Carrier Protein, domain 2"/>
    <property type="match status" value="1"/>
</dbReference>
<feature type="active site" description="Proton donor; for dehydratase activity" evidence="7">
    <location>
        <position position="1150"/>
    </location>
</feature>
<proteinExistence type="predicted"/>
<dbReference type="InterPro" id="IPR016035">
    <property type="entry name" value="Acyl_Trfase/lysoPLipase"/>
</dbReference>
<dbReference type="InterPro" id="IPR013968">
    <property type="entry name" value="PKS_KR"/>
</dbReference>
<dbReference type="InterPro" id="IPR049551">
    <property type="entry name" value="PKS_DH_C"/>
</dbReference>
<dbReference type="Pfam" id="PF00109">
    <property type="entry name" value="ketoacyl-synt"/>
    <property type="match status" value="1"/>
</dbReference>
<protein>
    <submittedName>
        <fullName evidence="11">PKS-like enzyme</fullName>
    </submittedName>
</protein>
<evidence type="ECO:0000256" key="1">
    <source>
        <dbReference type="ARBA" id="ARBA00022450"/>
    </source>
</evidence>
<gene>
    <name evidence="11" type="ORF">N7456_006246</name>
</gene>
<dbReference type="GO" id="GO:0004312">
    <property type="term" value="F:fatty acid synthase activity"/>
    <property type="evidence" value="ECO:0007669"/>
    <property type="project" value="TreeGrafter"/>
</dbReference>
<dbReference type="SMART" id="SM00827">
    <property type="entry name" value="PKS_AT"/>
    <property type="match status" value="1"/>
</dbReference>
<dbReference type="SMART" id="SM00825">
    <property type="entry name" value="PKS_KS"/>
    <property type="match status" value="1"/>
</dbReference>
<evidence type="ECO:0000259" key="10">
    <source>
        <dbReference type="PROSITE" id="PS52019"/>
    </source>
</evidence>
<reference evidence="11" key="2">
    <citation type="journal article" date="2023" name="IMA Fungus">
        <title>Comparative genomic study of the Penicillium genus elucidates a diverse pangenome and 15 lateral gene transfer events.</title>
        <authorList>
            <person name="Petersen C."/>
            <person name="Sorensen T."/>
            <person name="Nielsen M.R."/>
            <person name="Sondergaard T.E."/>
            <person name="Sorensen J.L."/>
            <person name="Fitzpatrick D.A."/>
            <person name="Frisvad J.C."/>
            <person name="Nielsen K.L."/>
        </authorList>
    </citation>
    <scope>NUCLEOTIDE SEQUENCE</scope>
    <source>
        <strain evidence="11">IBT 30069</strain>
    </source>
</reference>
<dbReference type="SUPFAM" id="SSF47336">
    <property type="entry name" value="ACP-like"/>
    <property type="match status" value="1"/>
</dbReference>
<dbReference type="InterPro" id="IPR057326">
    <property type="entry name" value="KR_dom"/>
</dbReference>
<dbReference type="PROSITE" id="PS52019">
    <property type="entry name" value="PKS_MFAS_DH"/>
    <property type="match status" value="1"/>
</dbReference>
<dbReference type="InterPro" id="IPR049552">
    <property type="entry name" value="PKS_DH_N"/>
</dbReference>
<dbReference type="InterPro" id="IPR014031">
    <property type="entry name" value="Ketoacyl_synth_C"/>
</dbReference>
<feature type="active site" description="Proton acceptor; for dehydratase activity" evidence="7">
    <location>
        <position position="969"/>
    </location>
</feature>
<dbReference type="SUPFAM" id="SSF52151">
    <property type="entry name" value="FabD/lysophospholipase-like"/>
    <property type="match status" value="1"/>
</dbReference>
<dbReference type="Pfam" id="PF00550">
    <property type="entry name" value="PP-binding"/>
    <property type="match status" value="1"/>
</dbReference>
<keyword evidence="2" id="KW-0597">Phosphoprotein</keyword>
<dbReference type="GO" id="GO:0030639">
    <property type="term" value="P:polyketide biosynthetic process"/>
    <property type="evidence" value="ECO:0007669"/>
    <property type="project" value="UniProtKB-ARBA"/>
</dbReference>
<dbReference type="InterPro" id="IPR020841">
    <property type="entry name" value="PKS_Beta-ketoAc_synthase_dom"/>
</dbReference>
<dbReference type="PROSITE" id="PS52004">
    <property type="entry name" value="KS3_2"/>
    <property type="match status" value="1"/>
</dbReference>
<keyword evidence="3" id="KW-0808">Transferase</keyword>
<dbReference type="InterPro" id="IPR036291">
    <property type="entry name" value="NAD(P)-bd_dom_sf"/>
</dbReference>
<dbReference type="SMART" id="SM00829">
    <property type="entry name" value="PKS_ER"/>
    <property type="match status" value="1"/>
</dbReference>
<dbReference type="InterPro" id="IPR050091">
    <property type="entry name" value="PKS_NRPS_Biosynth_Enz"/>
</dbReference>
<dbReference type="SUPFAM" id="SSF51735">
    <property type="entry name" value="NAD(P)-binding Rossmann-fold domains"/>
    <property type="match status" value="2"/>
</dbReference>
<feature type="domain" description="Carrier" evidence="8">
    <location>
        <begin position="2283"/>
        <end position="2359"/>
    </location>
</feature>
<dbReference type="Pfam" id="PF23114">
    <property type="entry name" value="NAD-bd_HRPKS_sdrA"/>
    <property type="match status" value="1"/>
</dbReference>
<dbReference type="OrthoDB" id="329835at2759"/>
<dbReference type="SMART" id="SM00823">
    <property type="entry name" value="PKS_PP"/>
    <property type="match status" value="1"/>
</dbReference>
<evidence type="ECO:0000256" key="3">
    <source>
        <dbReference type="ARBA" id="ARBA00022679"/>
    </source>
</evidence>
<dbReference type="InterPro" id="IPR014030">
    <property type="entry name" value="Ketoacyl_synth_N"/>
</dbReference>
<feature type="region of interest" description="N-terminal hotdog fold" evidence="7">
    <location>
        <begin position="937"/>
        <end position="1075"/>
    </location>
</feature>
<feature type="domain" description="Ketosynthase family 3 (KS3)" evidence="9">
    <location>
        <begin position="15"/>
        <end position="442"/>
    </location>
</feature>
<evidence type="ECO:0000259" key="8">
    <source>
        <dbReference type="PROSITE" id="PS50075"/>
    </source>
</evidence>
<dbReference type="Gene3D" id="3.10.129.110">
    <property type="entry name" value="Polyketide synthase dehydratase"/>
    <property type="match status" value="1"/>
</dbReference>
<dbReference type="SUPFAM" id="SSF53901">
    <property type="entry name" value="Thiolase-like"/>
    <property type="match status" value="1"/>
</dbReference>
<dbReference type="InterPro" id="IPR049900">
    <property type="entry name" value="PKS_mFAS_DH"/>
</dbReference>
<dbReference type="PROSITE" id="PS50075">
    <property type="entry name" value="CARRIER"/>
    <property type="match status" value="1"/>
</dbReference>
<keyword evidence="5" id="KW-0511">Multifunctional enzyme</keyword>
<dbReference type="Gene3D" id="1.10.1200.10">
    <property type="entry name" value="ACP-like"/>
    <property type="match status" value="1"/>
</dbReference>
<dbReference type="InterPro" id="IPR029063">
    <property type="entry name" value="SAM-dependent_MTases_sf"/>
</dbReference>
<evidence type="ECO:0000259" key="9">
    <source>
        <dbReference type="PROSITE" id="PS52004"/>
    </source>
</evidence>
<evidence type="ECO:0000313" key="11">
    <source>
        <dbReference type="EMBL" id="KAJ5100194.1"/>
    </source>
</evidence>
<organism evidence="11 12">
    <name type="scientific">Penicillium angulare</name>
    <dbReference type="NCBI Taxonomy" id="116970"/>
    <lineage>
        <taxon>Eukaryota</taxon>
        <taxon>Fungi</taxon>
        <taxon>Dikarya</taxon>
        <taxon>Ascomycota</taxon>
        <taxon>Pezizomycotina</taxon>
        <taxon>Eurotiomycetes</taxon>
        <taxon>Eurotiomycetidae</taxon>
        <taxon>Eurotiales</taxon>
        <taxon>Aspergillaceae</taxon>
        <taxon>Penicillium</taxon>
    </lineage>
</organism>
<dbReference type="PANTHER" id="PTHR43775:SF18">
    <property type="entry name" value="ENZYME, PUTATIVE (JCVI)-RELATED"/>
    <property type="match status" value="1"/>
</dbReference>
<reference evidence="11" key="1">
    <citation type="submission" date="2022-11" db="EMBL/GenBank/DDBJ databases">
        <authorList>
            <person name="Petersen C."/>
        </authorList>
    </citation>
    <scope>NUCLEOTIDE SEQUENCE</scope>
    <source>
        <strain evidence="11">IBT 30069</strain>
    </source>
</reference>
<comment type="caution">
    <text evidence="11">The sequence shown here is derived from an EMBL/GenBank/DDBJ whole genome shotgun (WGS) entry which is preliminary data.</text>
</comment>
<dbReference type="Pfam" id="PF02801">
    <property type="entry name" value="Ketoacyl-synt_C"/>
    <property type="match status" value="1"/>
</dbReference>
<evidence type="ECO:0000256" key="5">
    <source>
        <dbReference type="ARBA" id="ARBA00023268"/>
    </source>
</evidence>
<dbReference type="GO" id="GO:0016491">
    <property type="term" value="F:oxidoreductase activity"/>
    <property type="evidence" value="ECO:0007669"/>
    <property type="project" value="InterPro"/>
</dbReference>
<dbReference type="SMART" id="SM00826">
    <property type="entry name" value="PKS_DH"/>
    <property type="match status" value="1"/>
</dbReference>
<evidence type="ECO:0000256" key="2">
    <source>
        <dbReference type="ARBA" id="ARBA00022553"/>
    </source>
</evidence>
<dbReference type="InterPro" id="IPR001227">
    <property type="entry name" value="Ac_transferase_dom_sf"/>
</dbReference>
<feature type="domain" description="PKS/mFAS DH" evidence="10">
    <location>
        <begin position="937"/>
        <end position="1244"/>
    </location>
</feature>
<dbReference type="SMART" id="SM00822">
    <property type="entry name" value="PKS_KR"/>
    <property type="match status" value="1"/>
</dbReference>
<evidence type="ECO:0000256" key="4">
    <source>
        <dbReference type="ARBA" id="ARBA00022857"/>
    </source>
</evidence>
<dbReference type="InterPro" id="IPR016039">
    <property type="entry name" value="Thiolase-like"/>
</dbReference>
<dbReference type="InterPro" id="IPR011032">
    <property type="entry name" value="GroES-like_sf"/>
</dbReference>
<dbReference type="CDD" id="cd05195">
    <property type="entry name" value="enoyl_red"/>
    <property type="match status" value="1"/>
</dbReference>
<name>A0A9W9FHE9_9EURO</name>
<dbReference type="SUPFAM" id="SSF50129">
    <property type="entry name" value="GroES-like"/>
    <property type="match status" value="1"/>
</dbReference>
<dbReference type="Pfam" id="PF08240">
    <property type="entry name" value="ADH_N"/>
    <property type="match status" value="1"/>
</dbReference>
<dbReference type="Pfam" id="PF08659">
    <property type="entry name" value="KR"/>
    <property type="match status" value="1"/>
</dbReference>
<dbReference type="SUPFAM" id="SSF55048">
    <property type="entry name" value="Probable ACP-binding domain of malonyl-CoA ACP transacylase"/>
    <property type="match status" value="1"/>
</dbReference>
<dbReference type="GO" id="GO:0006633">
    <property type="term" value="P:fatty acid biosynthetic process"/>
    <property type="evidence" value="ECO:0007669"/>
    <property type="project" value="TreeGrafter"/>
</dbReference>
<keyword evidence="4" id="KW-0521">NADP</keyword>
<dbReference type="GO" id="GO:1901336">
    <property type="term" value="P:lactone biosynthetic process"/>
    <property type="evidence" value="ECO:0007669"/>
    <property type="project" value="UniProtKB-ARBA"/>
</dbReference>